<reference evidence="4" key="1">
    <citation type="submission" date="2022-04" db="EMBL/GenBank/DDBJ databases">
        <title>A functionally conserved STORR gene fusion in Papaver species that diverged 16.8 million years ago.</title>
        <authorList>
            <person name="Catania T."/>
        </authorList>
    </citation>
    <scope>NUCLEOTIDE SEQUENCE</scope>
    <source>
        <strain evidence="4">S-188037</strain>
    </source>
</reference>
<gene>
    <name evidence="4" type="ORF">MKW98_028964</name>
</gene>
<comment type="subcellular location">
    <subcellularLocation>
        <location evidence="1">Membrane</location>
    </subcellularLocation>
</comment>
<dbReference type="Proteomes" id="UP001202328">
    <property type="component" value="Unassembled WGS sequence"/>
</dbReference>
<evidence type="ECO:0000256" key="2">
    <source>
        <dbReference type="ARBA" id="ARBA00023136"/>
    </source>
</evidence>
<dbReference type="GO" id="GO:0098542">
    <property type="term" value="P:defense response to other organism"/>
    <property type="evidence" value="ECO:0007669"/>
    <property type="project" value="InterPro"/>
</dbReference>
<feature type="transmembrane region" description="Helical" evidence="3">
    <location>
        <begin position="173"/>
        <end position="190"/>
    </location>
</feature>
<keyword evidence="3" id="KW-0812">Transmembrane</keyword>
<organism evidence="4 5">
    <name type="scientific">Papaver atlanticum</name>
    <dbReference type="NCBI Taxonomy" id="357466"/>
    <lineage>
        <taxon>Eukaryota</taxon>
        <taxon>Viridiplantae</taxon>
        <taxon>Streptophyta</taxon>
        <taxon>Embryophyta</taxon>
        <taxon>Tracheophyta</taxon>
        <taxon>Spermatophyta</taxon>
        <taxon>Magnoliopsida</taxon>
        <taxon>Ranunculales</taxon>
        <taxon>Papaveraceae</taxon>
        <taxon>Papaveroideae</taxon>
        <taxon>Papaver</taxon>
    </lineage>
</organism>
<comment type="caution">
    <text evidence="4">The sequence shown here is derived from an EMBL/GenBank/DDBJ whole genome shotgun (WGS) entry which is preliminary data.</text>
</comment>
<name>A0AAD4TLS1_9MAGN</name>
<evidence type="ECO:0000256" key="3">
    <source>
        <dbReference type="SAM" id="Phobius"/>
    </source>
</evidence>
<dbReference type="GO" id="GO:0005886">
    <property type="term" value="C:plasma membrane"/>
    <property type="evidence" value="ECO:0007669"/>
    <property type="project" value="TreeGrafter"/>
</dbReference>
<dbReference type="AlphaFoldDB" id="A0AAD4TLS1"/>
<dbReference type="PANTHER" id="PTHR31415">
    <property type="entry name" value="OS05G0367900 PROTEIN"/>
    <property type="match status" value="1"/>
</dbReference>
<keyword evidence="3" id="KW-1133">Transmembrane helix</keyword>
<evidence type="ECO:0000256" key="1">
    <source>
        <dbReference type="ARBA" id="ARBA00004370"/>
    </source>
</evidence>
<sequence length="191" mass="21348">MKFHVVDASLTEFYLTNDDILHYNLTANISVRNSNKIARISYRGIRSEAYCYGDSFTSVSLPSFWQGTKNTTYLRPIFQGQTLLRPRGSRLGDFNHDQRDGSYSIYLYLYLDTQLKHAGGGKGDKIGFVVNCGLFRLNLLGSSSSSNNHTGTAGIFKTKRCKVHTDKDYTEKILIILFICICILFCGGGAG</sequence>
<dbReference type="PANTHER" id="PTHR31415:SF4">
    <property type="entry name" value="NDR1_HIN1-LIKE PROTEIN 3"/>
    <property type="match status" value="1"/>
</dbReference>
<proteinExistence type="predicted"/>
<evidence type="ECO:0000313" key="5">
    <source>
        <dbReference type="Proteomes" id="UP001202328"/>
    </source>
</evidence>
<protein>
    <submittedName>
        <fullName evidence="4">Uncharacterized protein</fullName>
    </submittedName>
</protein>
<dbReference type="EMBL" id="JAJJMB010000133">
    <property type="protein sequence ID" value="KAI3963024.1"/>
    <property type="molecule type" value="Genomic_DNA"/>
</dbReference>
<accession>A0AAD4TLS1</accession>
<dbReference type="InterPro" id="IPR044839">
    <property type="entry name" value="NDR1-like"/>
</dbReference>
<keyword evidence="5" id="KW-1185">Reference proteome</keyword>
<dbReference type="GO" id="GO:0009506">
    <property type="term" value="C:plasmodesma"/>
    <property type="evidence" value="ECO:0007669"/>
    <property type="project" value="TreeGrafter"/>
</dbReference>
<evidence type="ECO:0000313" key="4">
    <source>
        <dbReference type="EMBL" id="KAI3963024.1"/>
    </source>
</evidence>
<keyword evidence="2 3" id="KW-0472">Membrane</keyword>